<name>A0AAX6ILJ5_IRIPA</name>
<reference evidence="2" key="2">
    <citation type="submission" date="2023-04" db="EMBL/GenBank/DDBJ databases">
        <authorList>
            <person name="Bruccoleri R.E."/>
            <person name="Oakeley E.J."/>
            <person name="Faust A.-M."/>
            <person name="Dessus-Babus S."/>
            <person name="Altorfer M."/>
            <person name="Burckhardt D."/>
            <person name="Oertli M."/>
            <person name="Naumann U."/>
            <person name="Petersen F."/>
            <person name="Wong J."/>
        </authorList>
    </citation>
    <scope>NUCLEOTIDE SEQUENCE</scope>
    <source>
        <strain evidence="2">GSM-AAB239-AS_SAM_17_03QT</strain>
        <tissue evidence="2">Leaf</tissue>
    </source>
</reference>
<dbReference type="EMBL" id="JANAVB010000197">
    <property type="protein sequence ID" value="KAJ6854099.1"/>
    <property type="molecule type" value="Genomic_DNA"/>
</dbReference>
<comment type="caution">
    <text evidence="2">The sequence shown here is derived from an EMBL/GenBank/DDBJ whole genome shotgun (WGS) entry which is preliminary data.</text>
</comment>
<feature type="compositionally biased region" description="Low complexity" evidence="1">
    <location>
        <begin position="75"/>
        <end position="87"/>
    </location>
</feature>
<proteinExistence type="predicted"/>
<feature type="region of interest" description="Disordered" evidence="1">
    <location>
        <begin position="151"/>
        <end position="211"/>
    </location>
</feature>
<accession>A0AAX6ILJ5</accession>
<dbReference type="PANTHER" id="PTHR33167">
    <property type="entry name" value="TRANSCRIPTION FACTOR, PUTATIVE (DUF863)-RELATED"/>
    <property type="match status" value="1"/>
</dbReference>
<evidence type="ECO:0008006" key="4">
    <source>
        <dbReference type="Google" id="ProtNLM"/>
    </source>
</evidence>
<sequence>MDGLFEQNDRECLRNTMLRQEEIFKQQVHELHLLYRVQKLLMAELRTKEAKFQSVATADTPTTIKETKLRYWSGTSTSETSHSSYNSNRPLSTPHSNSEYNSLRQFSTLAEDYPTKQKGFDLEQPVKEENSMPLDRSKDAWVEEECDVELTLSTGRGSGKKKPEHWLQPEPDPSDMRQKVLSRVPVRSERGEECSERERRPPWLFQAMSLK</sequence>
<reference evidence="2" key="1">
    <citation type="journal article" date="2023" name="GigaByte">
        <title>Genome assembly of the bearded iris, Iris pallida Lam.</title>
        <authorList>
            <person name="Bruccoleri R.E."/>
            <person name="Oakeley E.J."/>
            <person name="Faust A.M.E."/>
            <person name="Altorfer M."/>
            <person name="Dessus-Babus S."/>
            <person name="Burckhardt D."/>
            <person name="Oertli M."/>
            <person name="Naumann U."/>
            <person name="Petersen F."/>
            <person name="Wong J."/>
        </authorList>
    </citation>
    <scope>NUCLEOTIDE SEQUENCE</scope>
    <source>
        <strain evidence="2">GSM-AAB239-AS_SAM_17_03QT</strain>
    </source>
</reference>
<gene>
    <name evidence="2" type="ORF">M6B38_101035</name>
</gene>
<protein>
    <recommendedName>
        <fullName evidence="4">MYB-CC type transcription factor LHEQLE-containing domain-containing protein</fullName>
    </recommendedName>
</protein>
<dbReference type="PANTHER" id="PTHR33167:SF26">
    <property type="entry name" value="EXPRESSED PROTEIN"/>
    <property type="match status" value="1"/>
</dbReference>
<keyword evidence="3" id="KW-1185">Reference proteome</keyword>
<evidence type="ECO:0000256" key="1">
    <source>
        <dbReference type="SAM" id="MobiDB-lite"/>
    </source>
</evidence>
<evidence type="ECO:0000313" key="2">
    <source>
        <dbReference type="EMBL" id="KAJ6854099.1"/>
    </source>
</evidence>
<dbReference type="AlphaFoldDB" id="A0AAX6ILJ5"/>
<feature type="region of interest" description="Disordered" evidence="1">
    <location>
        <begin position="75"/>
        <end position="99"/>
    </location>
</feature>
<feature type="compositionally biased region" description="Polar residues" evidence="1">
    <location>
        <begin position="88"/>
        <end position="99"/>
    </location>
</feature>
<organism evidence="2 3">
    <name type="scientific">Iris pallida</name>
    <name type="common">Sweet iris</name>
    <dbReference type="NCBI Taxonomy" id="29817"/>
    <lineage>
        <taxon>Eukaryota</taxon>
        <taxon>Viridiplantae</taxon>
        <taxon>Streptophyta</taxon>
        <taxon>Embryophyta</taxon>
        <taxon>Tracheophyta</taxon>
        <taxon>Spermatophyta</taxon>
        <taxon>Magnoliopsida</taxon>
        <taxon>Liliopsida</taxon>
        <taxon>Asparagales</taxon>
        <taxon>Iridaceae</taxon>
        <taxon>Iridoideae</taxon>
        <taxon>Irideae</taxon>
        <taxon>Iris</taxon>
    </lineage>
</organism>
<dbReference type="Proteomes" id="UP001140949">
    <property type="component" value="Unassembled WGS sequence"/>
</dbReference>
<feature type="compositionally biased region" description="Basic and acidic residues" evidence="1">
    <location>
        <begin position="186"/>
        <end position="201"/>
    </location>
</feature>
<evidence type="ECO:0000313" key="3">
    <source>
        <dbReference type="Proteomes" id="UP001140949"/>
    </source>
</evidence>